<feature type="region of interest" description="Disordered" evidence="1">
    <location>
        <begin position="429"/>
        <end position="480"/>
    </location>
</feature>
<evidence type="ECO:0000256" key="1">
    <source>
        <dbReference type="SAM" id="MobiDB-lite"/>
    </source>
</evidence>
<dbReference type="InterPro" id="IPR035969">
    <property type="entry name" value="Rab-GAP_TBC_sf"/>
</dbReference>
<gene>
    <name evidence="3" type="ORF">Egran_06725</name>
</gene>
<dbReference type="InterPro" id="IPR000195">
    <property type="entry name" value="Rab-GAP-TBC_dom"/>
</dbReference>
<dbReference type="InterPro" id="IPR050302">
    <property type="entry name" value="Rab_GAP_TBC_domain"/>
</dbReference>
<keyword evidence="4" id="KW-1185">Reference proteome</keyword>
<evidence type="ECO:0000313" key="4">
    <source>
        <dbReference type="Proteomes" id="UP000243515"/>
    </source>
</evidence>
<comment type="caution">
    <text evidence="3">The sequence shown here is derived from an EMBL/GenBank/DDBJ whole genome shotgun (WGS) entry which is preliminary data.</text>
</comment>
<feature type="compositionally biased region" description="Basic and acidic residues" evidence="1">
    <location>
        <begin position="556"/>
        <end position="569"/>
    </location>
</feature>
<dbReference type="Pfam" id="PF00566">
    <property type="entry name" value="RabGAP-TBC"/>
    <property type="match status" value="1"/>
</dbReference>
<feature type="compositionally biased region" description="Polar residues" evidence="1">
    <location>
        <begin position="292"/>
        <end position="302"/>
    </location>
</feature>
<feature type="region of interest" description="Disordered" evidence="1">
    <location>
        <begin position="626"/>
        <end position="657"/>
    </location>
</feature>
<feature type="domain" description="Rab-GAP TBC" evidence="2">
    <location>
        <begin position="780"/>
        <end position="970"/>
    </location>
</feature>
<evidence type="ECO:0000259" key="2">
    <source>
        <dbReference type="PROSITE" id="PS50086"/>
    </source>
</evidence>
<organism evidence="3 4">
    <name type="scientific">Elaphomyces granulatus</name>
    <dbReference type="NCBI Taxonomy" id="519963"/>
    <lineage>
        <taxon>Eukaryota</taxon>
        <taxon>Fungi</taxon>
        <taxon>Dikarya</taxon>
        <taxon>Ascomycota</taxon>
        <taxon>Pezizomycotina</taxon>
        <taxon>Eurotiomycetes</taxon>
        <taxon>Eurotiomycetidae</taxon>
        <taxon>Eurotiales</taxon>
        <taxon>Elaphomycetaceae</taxon>
        <taxon>Elaphomyces</taxon>
    </lineage>
</organism>
<feature type="compositionally biased region" description="Basic and acidic residues" evidence="1">
    <location>
        <begin position="304"/>
        <end position="314"/>
    </location>
</feature>
<dbReference type="Proteomes" id="UP000243515">
    <property type="component" value="Unassembled WGS sequence"/>
</dbReference>
<dbReference type="Gene3D" id="1.10.472.80">
    <property type="entry name" value="Ypt/Rab-GAP domain of gyp1p, domain 3"/>
    <property type="match status" value="1"/>
</dbReference>
<feature type="compositionally biased region" description="Polar residues" evidence="1">
    <location>
        <begin position="536"/>
        <end position="551"/>
    </location>
</feature>
<evidence type="ECO:0000313" key="3">
    <source>
        <dbReference type="EMBL" id="OXV05507.1"/>
    </source>
</evidence>
<accession>A0A232LNW6</accession>
<protein>
    <recommendedName>
        <fullName evidence="2">Rab-GAP TBC domain-containing protein</fullName>
    </recommendedName>
</protein>
<feature type="region of interest" description="Disordered" evidence="1">
    <location>
        <begin position="1094"/>
        <end position="1113"/>
    </location>
</feature>
<feature type="compositionally biased region" description="Polar residues" evidence="1">
    <location>
        <begin position="572"/>
        <end position="581"/>
    </location>
</feature>
<feature type="compositionally biased region" description="Low complexity" evidence="1">
    <location>
        <begin position="643"/>
        <end position="657"/>
    </location>
</feature>
<reference evidence="3 4" key="1">
    <citation type="journal article" date="2015" name="Environ. Microbiol.">
        <title>Metagenome sequence of Elaphomyces granulatus from sporocarp tissue reveals Ascomycota ectomycorrhizal fingerprints of genome expansion and a Proteobacteria-rich microbiome.</title>
        <authorList>
            <person name="Quandt C.A."/>
            <person name="Kohler A."/>
            <person name="Hesse C.N."/>
            <person name="Sharpton T.J."/>
            <person name="Martin F."/>
            <person name="Spatafora J.W."/>
        </authorList>
    </citation>
    <scope>NUCLEOTIDE SEQUENCE [LARGE SCALE GENOMIC DNA]</scope>
    <source>
        <strain evidence="3 4">OSC145934</strain>
    </source>
</reference>
<dbReference type="SUPFAM" id="SSF47923">
    <property type="entry name" value="Ypt/Rab-GAP domain of gyp1p"/>
    <property type="match status" value="2"/>
</dbReference>
<dbReference type="Gene3D" id="1.10.8.270">
    <property type="entry name" value="putative rabgap domain of human tbc1 domain family member 14 like domains"/>
    <property type="match status" value="1"/>
</dbReference>
<feature type="compositionally biased region" description="Low complexity" evidence="1">
    <location>
        <begin position="13"/>
        <end position="23"/>
    </location>
</feature>
<feature type="region of interest" description="Disordered" evidence="1">
    <location>
        <begin position="1"/>
        <end position="65"/>
    </location>
</feature>
<name>A0A232LNW6_9EURO</name>
<feature type="compositionally biased region" description="Polar residues" evidence="1">
    <location>
        <begin position="447"/>
        <end position="477"/>
    </location>
</feature>
<dbReference type="OrthoDB" id="294251at2759"/>
<dbReference type="PROSITE" id="PS50086">
    <property type="entry name" value="TBC_RABGAP"/>
    <property type="match status" value="1"/>
</dbReference>
<dbReference type="PANTHER" id="PTHR47219">
    <property type="entry name" value="RAB GTPASE-ACTIVATING PROTEIN 1-LIKE"/>
    <property type="match status" value="1"/>
</dbReference>
<dbReference type="FunFam" id="1.10.8.270:FF:000026">
    <property type="entry name" value="TBC (Tre-2/Bub2/Cdc16) domain family"/>
    <property type="match status" value="1"/>
</dbReference>
<dbReference type="AlphaFoldDB" id="A0A232LNW6"/>
<feature type="region of interest" description="Disordered" evidence="1">
    <location>
        <begin position="292"/>
        <end position="319"/>
    </location>
</feature>
<dbReference type="PANTHER" id="PTHR47219:SF20">
    <property type="entry name" value="TBC1 DOMAIN FAMILY MEMBER 2B"/>
    <property type="match status" value="1"/>
</dbReference>
<feature type="compositionally biased region" description="Basic residues" evidence="1">
    <location>
        <begin position="24"/>
        <end position="40"/>
    </location>
</feature>
<dbReference type="GO" id="GO:0031267">
    <property type="term" value="F:small GTPase binding"/>
    <property type="evidence" value="ECO:0007669"/>
    <property type="project" value="TreeGrafter"/>
</dbReference>
<sequence>MAEPEATAHLQRRSSSQNSSSSRKSQKVKTVRSKPSKRHSASSYTTTTDLTSFPSLSQDSSPEGFRSQLALNEALSRALLADHAGNLATDDGRGRKAALEKLTTSPPPVAGRPALFDDSVSSVDVPGALHLAPDVHIGRLIERAGAIKLVRQFARDLAVRDAEISKLRLRADARERELKRMLREAAVSSKDIERRLYALEHPVGRTDEDLNGDAGQPSTGIDGLMNQAMVDGVGEHMEDGSDPSDLFATIRPQRIDSDARSGTSSTESVQKRRQESIRGMWQDYIIGSSTVSRKTSRASSVMSDVRETEEHADYPRPLSGRRKALDELLFQPPDSGVVGFGGRNSSSVVNSDNASIHSRKSSKSFTSWTVKLFAGNSQASKESGAMNGGRSRASSIGQDKSKNTPSSTTPLSKGGLSAVAALKRINSYKGTQTLPGRPSIASGGTLRGNSQVGRKVTGTNTSPVVNSERNASKSPTSLGPVEMDAILPMETRPPTLTYTYNNYQPGELLTDRFGFIYDQRRRRRQREASILRRNASRTSMAKTISTPQSDPETVDTNDRSYDDEQRRLAGDNQVSHRSPTPLSMEEPEREVPLTKRWQDYLRIATKPTELLSHTPSAGPIVTLTTEDEQKPRSPSIAIHKGGSLSINSSSIPSPSTSNVVADNPEFCASTSKPVAAAITKATVHEQEPVKLLLEQLTELHDSLQRERTAKWNEFLRKVRAERRREGEAAAALAPDRANVSLAMPEASLADGEVVGIAGLGNKGKIGRAKWREFRTLVLGGVPVAHRAKIWAECSGASAMRVPGSYDDLVKGVGADASDPSVVAQIEMDIHRTLTDNVFFRKGPGVAKLKEVLLAYSRRNVGVGYCQGMNLIAASLLLIMSTAEDAFWILASMVENILPQHYYDHGLLGSRADQQVLRQYIAEVLPKLSGHFDDLGIEIEALTFQWFLSVFTDCLSAEALYRVWDVVLCLNVTSTAVSGGPMGAMIASAAGRDGSILTNASIPIDEEAAANSGGGSAFLFQVALALLKLNEQQLLTTCSTSAAVYTYINHQMTDHAISIDGLIQASEGLKNVIRREDVIARRAAALRDMQGAIIDQDENDGERSIEADPNGAKT</sequence>
<dbReference type="SMART" id="SM00164">
    <property type="entry name" value="TBC"/>
    <property type="match status" value="1"/>
</dbReference>
<dbReference type="EMBL" id="NPHW01006875">
    <property type="protein sequence ID" value="OXV05507.1"/>
    <property type="molecule type" value="Genomic_DNA"/>
</dbReference>
<feature type="compositionally biased region" description="Polar residues" evidence="1">
    <location>
        <begin position="41"/>
        <end position="61"/>
    </location>
</feature>
<feature type="compositionally biased region" description="Polar residues" evidence="1">
    <location>
        <begin position="392"/>
        <end position="411"/>
    </location>
</feature>
<feature type="region of interest" description="Disordered" evidence="1">
    <location>
        <begin position="252"/>
        <end position="275"/>
    </location>
</feature>
<feature type="region of interest" description="Disordered" evidence="1">
    <location>
        <begin position="378"/>
        <end position="415"/>
    </location>
</feature>
<proteinExistence type="predicted"/>
<dbReference type="GO" id="GO:0005096">
    <property type="term" value="F:GTPase activator activity"/>
    <property type="evidence" value="ECO:0007669"/>
    <property type="project" value="TreeGrafter"/>
</dbReference>
<feature type="region of interest" description="Disordered" evidence="1">
    <location>
        <begin position="526"/>
        <end position="591"/>
    </location>
</feature>